<dbReference type="PANTHER" id="PTHR47723">
    <property type="entry name" value="OS05G0353850 PROTEIN"/>
    <property type="match status" value="1"/>
</dbReference>
<sequence length="144" mass="16021">MGNQETQLHCLWECEVLRAVWDVDFSWIDHRECSRSSLIDLMESGEADIGVVIRNSNDEVMASLSKRILNPSSITLLELLGARRAALFISEVGLDNSILEGDSEIVTNVLTKGELFNSALGHMLKDTVLLVSSLKSWSFSHTSR</sequence>
<proteinExistence type="predicted"/>
<protein>
    <recommendedName>
        <fullName evidence="1">RNase H type-1 domain-containing protein</fullName>
    </recommendedName>
</protein>
<dbReference type="InterPro" id="IPR053151">
    <property type="entry name" value="RNase_H-like"/>
</dbReference>
<dbReference type="Gene3D" id="3.30.420.10">
    <property type="entry name" value="Ribonuclease H-like superfamily/Ribonuclease H"/>
    <property type="match status" value="1"/>
</dbReference>
<dbReference type="EMBL" id="LRBV02000001">
    <property type="status" value="NOT_ANNOTATED_CDS"/>
    <property type="molecule type" value="Genomic_DNA"/>
</dbReference>
<name>A0A7N2KQW4_QUELO</name>
<keyword evidence="3" id="KW-1185">Reference proteome</keyword>
<evidence type="ECO:0000313" key="3">
    <source>
        <dbReference type="Proteomes" id="UP000594261"/>
    </source>
</evidence>
<evidence type="ECO:0000313" key="2">
    <source>
        <dbReference type="EnsemblPlants" id="QL01p052082:mrna"/>
    </source>
</evidence>
<evidence type="ECO:0000259" key="1">
    <source>
        <dbReference type="Pfam" id="PF13456"/>
    </source>
</evidence>
<dbReference type="Pfam" id="PF13456">
    <property type="entry name" value="RVT_3"/>
    <property type="match status" value="1"/>
</dbReference>
<organism evidence="2 3">
    <name type="scientific">Quercus lobata</name>
    <name type="common">Valley oak</name>
    <dbReference type="NCBI Taxonomy" id="97700"/>
    <lineage>
        <taxon>Eukaryota</taxon>
        <taxon>Viridiplantae</taxon>
        <taxon>Streptophyta</taxon>
        <taxon>Embryophyta</taxon>
        <taxon>Tracheophyta</taxon>
        <taxon>Spermatophyta</taxon>
        <taxon>Magnoliopsida</taxon>
        <taxon>eudicotyledons</taxon>
        <taxon>Gunneridae</taxon>
        <taxon>Pentapetalae</taxon>
        <taxon>rosids</taxon>
        <taxon>fabids</taxon>
        <taxon>Fagales</taxon>
        <taxon>Fagaceae</taxon>
        <taxon>Quercus</taxon>
    </lineage>
</organism>
<dbReference type="InterPro" id="IPR002156">
    <property type="entry name" value="RNaseH_domain"/>
</dbReference>
<reference evidence="2 3" key="1">
    <citation type="journal article" date="2016" name="G3 (Bethesda)">
        <title>First Draft Assembly and Annotation of the Genome of a California Endemic Oak Quercus lobata Nee (Fagaceae).</title>
        <authorList>
            <person name="Sork V.L."/>
            <person name="Fitz-Gibbon S.T."/>
            <person name="Puiu D."/>
            <person name="Crepeau M."/>
            <person name="Gugger P.F."/>
            <person name="Sherman R."/>
            <person name="Stevens K."/>
            <person name="Langley C.H."/>
            <person name="Pellegrini M."/>
            <person name="Salzberg S.L."/>
        </authorList>
    </citation>
    <scope>NUCLEOTIDE SEQUENCE [LARGE SCALE GENOMIC DNA]</scope>
    <source>
        <strain evidence="2 3">cv. SW786</strain>
    </source>
</reference>
<accession>A0A7N2KQW4</accession>
<dbReference type="InterPro" id="IPR036397">
    <property type="entry name" value="RNaseH_sf"/>
</dbReference>
<dbReference type="Proteomes" id="UP000594261">
    <property type="component" value="Chromosome 1"/>
</dbReference>
<feature type="domain" description="RNase H type-1" evidence="1">
    <location>
        <begin position="43"/>
        <end position="144"/>
    </location>
</feature>
<dbReference type="PANTHER" id="PTHR47723:SF19">
    <property type="entry name" value="POLYNUCLEOTIDYL TRANSFERASE, RIBONUCLEASE H-LIKE SUPERFAMILY PROTEIN"/>
    <property type="match status" value="1"/>
</dbReference>
<reference evidence="2" key="2">
    <citation type="submission" date="2021-01" db="UniProtKB">
        <authorList>
            <consortium name="EnsemblPlants"/>
        </authorList>
    </citation>
    <scope>IDENTIFICATION</scope>
</reference>
<dbReference type="GO" id="GO:0003676">
    <property type="term" value="F:nucleic acid binding"/>
    <property type="evidence" value="ECO:0007669"/>
    <property type="project" value="InterPro"/>
</dbReference>
<dbReference type="GO" id="GO:0004523">
    <property type="term" value="F:RNA-DNA hybrid ribonuclease activity"/>
    <property type="evidence" value="ECO:0007669"/>
    <property type="project" value="InterPro"/>
</dbReference>
<dbReference type="InParanoid" id="A0A7N2KQW4"/>
<dbReference type="AlphaFoldDB" id="A0A7N2KQW4"/>
<dbReference type="Gramene" id="QL01p052082:mrna">
    <property type="protein sequence ID" value="QL01p052082:mrna"/>
    <property type="gene ID" value="QL01p052082"/>
</dbReference>
<dbReference type="EnsemblPlants" id="QL01p052082:mrna">
    <property type="protein sequence ID" value="QL01p052082:mrna"/>
    <property type="gene ID" value="QL01p052082"/>
</dbReference>